<dbReference type="EMBL" id="KQ090377">
    <property type="protein sequence ID" value="KMS96487.1"/>
    <property type="molecule type" value="Genomic_DNA"/>
</dbReference>
<evidence type="ECO:0000313" key="2">
    <source>
        <dbReference type="Proteomes" id="UP000035740"/>
    </source>
</evidence>
<name>A0A0J8B9F7_BETVV</name>
<dbReference type="AlphaFoldDB" id="A0A0J8B9F7"/>
<organism evidence="1 2">
    <name type="scientific">Beta vulgaris subsp. vulgaris</name>
    <name type="common">Beet</name>
    <dbReference type="NCBI Taxonomy" id="3555"/>
    <lineage>
        <taxon>Eukaryota</taxon>
        <taxon>Viridiplantae</taxon>
        <taxon>Streptophyta</taxon>
        <taxon>Embryophyta</taxon>
        <taxon>Tracheophyta</taxon>
        <taxon>Spermatophyta</taxon>
        <taxon>Magnoliopsida</taxon>
        <taxon>eudicotyledons</taxon>
        <taxon>Gunneridae</taxon>
        <taxon>Pentapetalae</taxon>
        <taxon>Caryophyllales</taxon>
        <taxon>Chenopodiaceae</taxon>
        <taxon>Betoideae</taxon>
        <taxon>Beta</taxon>
    </lineage>
</organism>
<protein>
    <submittedName>
        <fullName evidence="1">Uncharacterized protein</fullName>
    </submittedName>
</protein>
<dbReference type="Proteomes" id="UP000035740">
    <property type="component" value="Unassembled WGS sequence"/>
</dbReference>
<proteinExistence type="predicted"/>
<reference evidence="1 2" key="1">
    <citation type="journal article" date="2014" name="Nature">
        <title>The genome of the recently domesticated crop plant sugar beet (Beta vulgaris).</title>
        <authorList>
            <person name="Dohm J.C."/>
            <person name="Minoche A.E."/>
            <person name="Holtgrawe D."/>
            <person name="Capella-Gutierrez S."/>
            <person name="Zakrzewski F."/>
            <person name="Tafer H."/>
            <person name="Rupp O."/>
            <person name="Sorensen T.R."/>
            <person name="Stracke R."/>
            <person name="Reinhardt R."/>
            <person name="Goesmann A."/>
            <person name="Kraft T."/>
            <person name="Schulz B."/>
            <person name="Stadler P.F."/>
            <person name="Schmidt T."/>
            <person name="Gabaldon T."/>
            <person name="Lehrach H."/>
            <person name="Weisshaar B."/>
            <person name="Himmelbauer H."/>
        </authorList>
    </citation>
    <scope>NUCLEOTIDE SEQUENCE [LARGE SCALE GENOMIC DNA]</scope>
    <source>
        <tissue evidence="1">Taproot</tissue>
    </source>
</reference>
<keyword evidence="2" id="KW-1185">Reference proteome</keyword>
<accession>A0A0J8B9F7</accession>
<dbReference type="Gramene" id="KMS96487">
    <property type="protein sequence ID" value="KMS96487"/>
    <property type="gene ID" value="BVRB_9g224780"/>
</dbReference>
<evidence type="ECO:0000313" key="1">
    <source>
        <dbReference type="EMBL" id="KMS96487.1"/>
    </source>
</evidence>
<gene>
    <name evidence="1" type="ORF">BVRB_9g224780</name>
</gene>
<sequence length="62" mass="7521">MLGNMMVDRTLNGLWSRYYLLRWWRKRHFLLLEANEFNWHPYINILVSLSSAFPNSEGSYVL</sequence>